<evidence type="ECO:0000313" key="1">
    <source>
        <dbReference type="EMBL" id="ORX42298.1"/>
    </source>
</evidence>
<proteinExistence type="predicted"/>
<organism evidence="1 2">
    <name type="scientific">Piromyces finnis</name>
    <dbReference type="NCBI Taxonomy" id="1754191"/>
    <lineage>
        <taxon>Eukaryota</taxon>
        <taxon>Fungi</taxon>
        <taxon>Fungi incertae sedis</taxon>
        <taxon>Chytridiomycota</taxon>
        <taxon>Chytridiomycota incertae sedis</taxon>
        <taxon>Neocallimastigomycetes</taxon>
        <taxon>Neocallimastigales</taxon>
        <taxon>Neocallimastigaceae</taxon>
        <taxon>Piromyces</taxon>
    </lineage>
</organism>
<comment type="caution">
    <text evidence="1">The sequence shown here is derived from an EMBL/GenBank/DDBJ whole genome shotgun (WGS) entry which is preliminary data.</text>
</comment>
<accession>A0A1Y1UW34</accession>
<reference evidence="1 2" key="1">
    <citation type="submission" date="2016-08" db="EMBL/GenBank/DDBJ databases">
        <title>Genomes of anaerobic fungi encode conserved fungal cellulosomes for biomass hydrolysis.</title>
        <authorList>
            <consortium name="DOE Joint Genome Institute"/>
            <person name="Haitjema C.H."/>
            <person name="Gilmore S.P."/>
            <person name="Henske J.K."/>
            <person name="Solomon K.V."/>
            <person name="De Groot R."/>
            <person name="Kuo A."/>
            <person name="Mondo S.J."/>
            <person name="Salamov A.A."/>
            <person name="Labutti K."/>
            <person name="Zhao Z."/>
            <person name="Chiniquy J."/>
            <person name="Barry K."/>
            <person name="Brewer H.M."/>
            <person name="Purvine S.O."/>
            <person name="Wright A.T."/>
            <person name="Boxma B."/>
            <person name="Van Alen T."/>
            <person name="Hackstein J.H."/>
            <person name="Baker S.E."/>
            <person name="Grigoriev I.V."/>
            <person name="O'Malley M.A."/>
        </authorList>
    </citation>
    <scope>NUCLEOTIDE SEQUENCE [LARGE SCALE GENOMIC DNA]</scope>
    <source>
        <strain evidence="2">finn</strain>
    </source>
</reference>
<evidence type="ECO:0000313" key="2">
    <source>
        <dbReference type="Proteomes" id="UP000193719"/>
    </source>
</evidence>
<name>A0A1Y1UW34_9FUNG</name>
<dbReference type="AlphaFoldDB" id="A0A1Y1UW34"/>
<dbReference type="Proteomes" id="UP000193719">
    <property type="component" value="Unassembled WGS sequence"/>
</dbReference>
<keyword evidence="2" id="KW-1185">Reference proteome</keyword>
<gene>
    <name evidence="1" type="ORF">BCR36DRAFT_374610</name>
</gene>
<dbReference type="EMBL" id="MCFH01000067">
    <property type="protein sequence ID" value="ORX42298.1"/>
    <property type="molecule type" value="Genomic_DNA"/>
</dbReference>
<protein>
    <submittedName>
        <fullName evidence="1">Uncharacterized protein</fullName>
    </submittedName>
</protein>
<sequence>MYDIQKYYQKVPEKEESDKLIIDNDLNKDTLNKDTKSDKGGSNTFISNSYCVWNNCTITEINTNNAITTIHDDDDDDDSIVINSTITTNNRYSVPLNSTNNINHVMTMNSIGEKGYFQV</sequence>
<reference evidence="1 2" key="2">
    <citation type="submission" date="2016-08" db="EMBL/GenBank/DDBJ databases">
        <title>Pervasive Adenine N6-methylation of Active Genes in Fungi.</title>
        <authorList>
            <consortium name="DOE Joint Genome Institute"/>
            <person name="Mondo S.J."/>
            <person name="Dannebaum R.O."/>
            <person name="Kuo R.C."/>
            <person name="Labutti K."/>
            <person name="Haridas S."/>
            <person name="Kuo A."/>
            <person name="Salamov A."/>
            <person name="Ahrendt S.R."/>
            <person name="Lipzen A."/>
            <person name="Sullivan W."/>
            <person name="Andreopoulos W.B."/>
            <person name="Clum A."/>
            <person name="Lindquist E."/>
            <person name="Daum C."/>
            <person name="Ramamoorthy G.K."/>
            <person name="Gryganskyi A."/>
            <person name="Culley D."/>
            <person name="Magnuson J.K."/>
            <person name="James T.Y."/>
            <person name="O'Malley M.A."/>
            <person name="Stajich J.E."/>
            <person name="Spatafora J.W."/>
            <person name="Visel A."/>
            <person name="Grigoriev I.V."/>
        </authorList>
    </citation>
    <scope>NUCLEOTIDE SEQUENCE [LARGE SCALE GENOMIC DNA]</scope>
    <source>
        <strain evidence="2">finn</strain>
    </source>
</reference>